<dbReference type="InterPro" id="IPR006157">
    <property type="entry name" value="FolB_dom"/>
</dbReference>
<feature type="region of interest" description="Disordered" evidence="2">
    <location>
        <begin position="1"/>
        <end position="34"/>
    </location>
</feature>
<evidence type="ECO:0000256" key="2">
    <source>
        <dbReference type="SAM" id="MobiDB-lite"/>
    </source>
</evidence>
<evidence type="ECO:0000313" key="5">
    <source>
        <dbReference type="Proteomes" id="UP000310066"/>
    </source>
</evidence>
<proteinExistence type="predicted"/>
<dbReference type="Gene3D" id="3.30.1130.10">
    <property type="match status" value="2"/>
</dbReference>
<dbReference type="GO" id="GO:0046656">
    <property type="term" value="P:folic acid biosynthetic process"/>
    <property type="evidence" value="ECO:0007669"/>
    <property type="project" value="UniProtKB-KW"/>
</dbReference>
<protein>
    <recommendedName>
        <fullName evidence="3">Dihydroneopterin aldolase/epimerase domain-containing protein</fullName>
    </recommendedName>
</protein>
<feature type="domain" description="Dihydroneopterin aldolase/epimerase" evidence="3">
    <location>
        <begin position="183"/>
        <end position="302"/>
    </location>
</feature>
<dbReference type="SMART" id="SM00905">
    <property type="entry name" value="FolB"/>
    <property type="match status" value="1"/>
</dbReference>
<dbReference type="GO" id="GO:0004150">
    <property type="term" value="F:dihydroneopterin aldolase activity"/>
    <property type="evidence" value="ECO:0007669"/>
    <property type="project" value="InterPro"/>
</dbReference>
<dbReference type="EMBL" id="NAJP01000054">
    <property type="protein sequence ID" value="TKA37151.1"/>
    <property type="molecule type" value="Genomic_DNA"/>
</dbReference>
<dbReference type="STRING" id="329885.A0A4U0UMV1"/>
<organism evidence="4 5">
    <name type="scientific">Friedmanniomyces endolithicus</name>
    <dbReference type="NCBI Taxonomy" id="329885"/>
    <lineage>
        <taxon>Eukaryota</taxon>
        <taxon>Fungi</taxon>
        <taxon>Dikarya</taxon>
        <taxon>Ascomycota</taxon>
        <taxon>Pezizomycotina</taxon>
        <taxon>Dothideomycetes</taxon>
        <taxon>Dothideomycetidae</taxon>
        <taxon>Mycosphaerellales</taxon>
        <taxon>Teratosphaeriaceae</taxon>
        <taxon>Friedmanniomyces</taxon>
    </lineage>
</organism>
<dbReference type="InterPro" id="IPR043133">
    <property type="entry name" value="GTP-CH-I_C/QueF"/>
</dbReference>
<reference evidence="4 5" key="1">
    <citation type="submission" date="2017-03" db="EMBL/GenBank/DDBJ databases">
        <title>Genomes of endolithic fungi from Antarctica.</title>
        <authorList>
            <person name="Coleine C."/>
            <person name="Masonjones S."/>
            <person name="Stajich J.E."/>
        </authorList>
    </citation>
    <scope>NUCLEOTIDE SEQUENCE [LARGE SCALE GENOMIC DNA]</scope>
    <source>
        <strain evidence="4 5">CCFEE 5311</strain>
    </source>
</reference>
<keyword evidence="1" id="KW-0289">Folate biosynthesis</keyword>
<accession>A0A4U0UMV1</accession>
<feature type="compositionally biased region" description="Polar residues" evidence="2">
    <location>
        <begin position="13"/>
        <end position="34"/>
    </location>
</feature>
<evidence type="ECO:0000256" key="1">
    <source>
        <dbReference type="ARBA" id="ARBA00022909"/>
    </source>
</evidence>
<gene>
    <name evidence="4" type="ORF">B0A54_12012</name>
</gene>
<dbReference type="Pfam" id="PF02152">
    <property type="entry name" value="FolB"/>
    <property type="match status" value="1"/>
</dbReference>
<feature type="compositionally biased region" description="Pro residues" evidence="2">
    <location>
        <begin position="1"/>
        <end position="12"/>
    </location>
</feature>
<evidence type="ECO:0000313" key="4">
    <source>
        <dbReference type="EMBL" id="TKA37151.1"/>
    </source>
</evidence>
<name>A0A4U0UMV1_9PEZI</name>
<dbReference type="OrthoDB" id="5425486at2759"/>
<comment type="caution">
    <text evidence="4">The sequence shown here is derived from an EMBL/GenBank/DDBJ whole genome shotgun (WGS) entry which is preliminary data.</text>
</comment>
<sequence length="357" mass="38016">MVDQSPNPPPSSGPDTQPYQTHQAPGSPTNNNQDIISVKNLQLPAGVVAPDVWGKAKEQPALLTVSLVLRGEGFGKAAAGDRLDASTIHYGELSKREDGLTEPLPQGIRAACSHPSQTAGHVSAHAERVIADMSRKSPTSSIVARSIVDVHLPKASMYGDGITLTNITDYDERGRTRAVRRVFVVREVKLMLLVGVNGYERRGKQPVLASLWLDLGGVGGLEGGGGGSGSGSTVALFNLEQTLVQITQDTSFETLESLAEFTVKQLQERLLNKMLPGSQVRLRLEKPRAIAFADAPAVEVFRETPGAAGAAKHSMPSAGPFAGMVQHHRTGTMATVDSMDETGGGQAERLNIIRLYM</sequence>
<dbReference type="SUPFAM" id="SSF55620">
    <property type="entry name" value="Tetrahydrobiopterin biosynthesis enzymes-like"/>
    <property type="match status" value="1"/>
</dbReference>
<dbReference type="AlphaFoldDB" id="A0A4U0UMV1"/>
<dbReference type="Proteomes" id="UP000310066">
    <property type="component" value="Unassembled WGS sequence"/>
</dbReference>
<evidence type="ECO:0000259" key="3">
    <source>
        <dbReference type="SMART" id="SM00905"/>
    </source>
</evidence>